<feature type="region of interest" description="Disordered" evidence="1">
    <location>
        <begin position="116"/>
        <end position="171"/>
    </location>
</feature>
<gene>
    <name evidence="3" type="ORF">K505DRAFT_358965</name>
</gene>
<feature type="compositionally biased region" description="Polar residues" evidence="1">
    <location>
        <begin position="260"/>
        <end position="271"/>
    </location>
</feature>
<name>A0A6A6XK55_9PLEO</name>
<dbReference type="InterPro" id="IPR024630">
    <property type="entry name" value="Stc1"/>
</dbReference>
<evidence type="ECO:0000256" key="1">
    <source>
        <dbReference type="SAM" id="MobiDB-lite"/>
    </source>
</evidence>
<feature type="compositionally biased region" description="Low complexity" evidence="1">
    <location>
        <begin position="246"/>
        <end position="259"/>
    </location>
</feature>
<protein>
    <recommendedName>
        <fullName evidence="2">Stc1 domain-containing protein</fullName>
    </recommendedName>
</protein>
<reference evidence="3" key="1">
    <citation type="journal article" date="2020" name="Stud. Mycol.">
        <title>101 Dothideomycetes genomes: a test case for predicting lifestyles and emergence of pathogens.</title>
        <authorList>
            <person name="Haridas S."/>
            <person name="Albert R."/>
            <person name="Binder M."/>
            <person name="Bloem J."/>
            <person name="Labutti K."/>
            <person name="Salamov A."/>
            <person name="Andreopoulos B."/>
            <person name="Baker S."/>
            <person name="Barry K."/>
            <person name="Bills G."/>
            <person name="Bluhm B."/>
            <person name="Cannon C."/>
            <person name="Castanera R."/>
            <person name="Culley D."/>
            <person name="Daum C."/>
            <person name="Ezra D."/>
            <person name="Gonzalez J."/>
            <person name="Henrissat B."/>
            <person name="Kuo A."/>
            <person name="Liang C."/>
            <person name="Lipzen A."/>
            <person name="Lutzoni F."/>
            <person name="Magnuson J."/>
            <person name="Mondo S."/>
            <person name="Nolan M."/>
            <person name="Ohm R."/>
            <person name="Pangilinan J."/>
            <person name="Park H.-J."/>
            <person name="Ramirez L."/>
            <person name="Alfaro M."/>
            <person name="Sun H."/>
            <person name="Tritt A."/>
            <person name="Yoshinaga Y."/>
            <person name="Zwiers L.-H."/>
            <person name="Turgeon B."/>
            <person name="Goodwin S."/>
            <person name="Spatafora J."/>
            <person name="Crous P."/>
            <person name="Grigoriev I."/>
        </authorList>
    </citation>
    <scope>NUCLEOTIDE SEQUENCE</scope>
    <source>
        <strain evidence="3">CBS 109.77</strain>
    </source>
</reference>
<feature type="compositionally biased region" description="Acidic residues" evidence="1">
    <location>
        <begin position="299"/>
        <end position="314"/>
    </location>
</feature>
<dbReference type="Proteomes" id="UP000799757">
    <property type="component" value="Unassembled WGS sequence"/>
</dbReference>
<feature type="domain" description="Stc1" evidence="2">
    <location>
        <begin position="29"/>
        <end position="106"/>
    </location>
</feature>
<feature type="compositionally biased region" description="Basic and acidic residues" evidence="1">
    <location>
        <begin position="286"/>
        <end position="298"/>
    </location>
</feature>
<keyword evidence="4" id="KW-1185">Reference proteome</keyword>
<dbReference type="AlphaFoldDB" id="A0A6A6XK55"/>
<sequence>MSRRRNQGPAYDLATSTMLRGVAIPPKLKCSRCDKYKGHNSFSETQLNHARMAIKSHTRYTIKCDPCNGKRIVEIECSFCGKTQGLEMFAKTQRNKPDSAKCFTCTDVQLGTDPVQEERYEEQGEAFEPVENSDGSWPDYFQDNGTATNASEAGDEDDARSDDGGGISLRNDLRNLSVNTATLIESDDIYSNGPKALSGTNNNIGGPVKLGGNGWTVAQSKSWNSRSPAPSANSGFNTNVYGNPASRGGTTSVSGTSRTFNSNFTEPSNDQPAKGTWAKIKAYVPPKKEEPEDDWKSDSEEEADDDSDDSDTNI</sequence>
<evidence type="ECO:0000313" key="3">
    <source>
        <dbReference type="EMBL" id="KAF2796841.1"/>
    </source>
</evidence>
<dbReference type="OrthoDB" id="3514033at2759"/>
<organism evidence="3 4">
    <name type="scientific">Melanomma pulvis-pyrius CBS 109.77</name>
    <dbReference type="NCBI Taxonomy" id="1314802"/>
    <lineage>
        <taxon>Eukaryota</taxon>
        <taxon>Fungi</taxon>
        <taxon>Dikarya</taxon>
        <taxon>Ascomycota</taxon>
        <taxon>Pezizomycotina</taxon>
        <taxon>Dothideomycetes</taxon>
        <taxon>Pleosporomycetidae</taxon>
        <taxon>Pleosporales</taxon>
        <taxon>Melanommataceae</taxon>
        <taxon>Melanomma</taxon>
    </lineage>
</organism>
<proteinExistence type="predicted"/>
<dbReference type="Pfam" id="PF12898">
    <property type="entry name" value="Stc1"/>
    <property type="match status" value="1"/>
</dbReference>
<dbReference type="EMBL" id="MU001821">
    <property type="protein sequence ID" value="KAF2796841.1"/>
    <property type="molecule type" value="Genomic_DNA"/>
</dbReference>
<feature type="compositionally biased region" description="Polar residues" evidence="1">
    <location>
        <begin position="219"/>
        <end position="241"/>
    </location>
</feature>
<accession>A0A6A6XK55</accession>
<feature type="region of interest" description="Disordered" evidence="1">
    <location>
        <begin position="219"/>
        <end position="314"/>
    </location>
</feature>
<evidence type="ECO:0000313" key="4">
    <source>
        <dbReference type="Proteomes" id="UP000799757"/>
    </source>
</evidence>
<evidence type="ECO:0000259" key="2">
    <source>
        <dbReference type="Pfam" id="PF12898"/>
    </source>
</evidence>